<dbReference type="OrthoDB" id="1932312at2759"/>
<dbReference type="Proteomes" id="UP001152649">
    <property type="component" value="Unassembled WGS sequence"/>
</dbReference>
<dbReference type="SMART" id="SM00906">
    <property type="entry name" value="Fungal_trans"/>
    <property type="match status" value="1"/>
</dbReference>
<dbReference type="GO" id="GO:0008270">
    <property type="term" value="F:zinc ion binding"/>
    <property type="evidence" value="ECO:0007669"/>
    <property type="project" value="InterPro"/>
</dbReference>
<dbReference type="InterPro" id="IPR050987">
    <property type="entry name" value="AtrR-like"/>
</dbReference>
<dbReference type="GO" id="GO:0003700">
    <property type="term" value="F:DNA-binding transcription factor activity"/>
    <property type="evidence" value="ECO:0007669"/>
    <property type="project" value="InterPro"/>
</dbReference>
<proteinExistence type="predicted"/>
<dbReference type="InterPro" id="IPR007219">
    <property type="entry name" value="XnlR_reg_dom"/>
</dbReference>
<evidence type="ECO:0000259" key="2">
    <source>
        <dbReference type="SMART" id="SM00906"/>
    </source>
</evidence>
<dbReference type="CDD" id="cd12148">
    <property type="entry name" value="fungal_TF_MHR"/>
    <property type="match status" value="1"/>
</dbReference>
<reference evidence="3" key="1">
    <citation type="submission" date="2021-07" db="EMBL/GenBank/DDBJ databases">
        <authorList>
            <person name="Branca A.L. A."/>
        </authorList>
    </citation>
    <scope>NUCLEOTIDE SEQUENCE</scope>
</reference>
<feature type="domain" description="Xylanolytic transcriptional activator regulatory" evidence="2">
    <location>
        <begin position="140"/>
        <end position="213"/>
    </location>
</feature>
<dbReference type="EMBL" id="CAJVPG010000452">
    <property type="protein sequence ID" value="CAG8426634.1"/>
    <property type="molecule type" value="Genomic_DNA"/>
</dbReference>
<keyword evidence="1" id="KW-0539">Nucleus</keyword>
<dbReference type="GO" id="GO:0006351">
    <property type="term" value="P:DNA-templated transcription"/>
    <property type="evidence" value="ECO:0007669"/>
    <property type="project" value="InterPro"/>
</dbReference>
<evidence type="ECO:0000313" key="3">
    <source>
        <dbReference type="EMBL" id="CAG8426634.1"/>
    </source>
</evidence>
<dbReference type="Pfam" id="PF04082">
    <property type="entry name" value="Fungal_trans"/>
    <property type="match status" value="1"/>
</dbReference>
<evidence type="ECO:0000256" key="1">
    <source>
        <dbReference type="ARBA" id="ARBA00023242"/>
    </source>
</evidence>
<keyword evidence="4" id="KW-1185">Reference proteome</keyword>
<dbReference type="AlphaFoldDB" id="A0A9W4K3G4"/>
<sequence>MLRRFQEQKPLFISSYPINDVTLIERLCQKVYFPTRDVSAGDIAAMHGVFYWLMREYLSTNDRFCKEFDLVTHFKNCKSSFEAQLRSHSVFAVPSFENVIALAMGVCIICSRERIWQWKNTDIRCFQILKAQDEANPLMGSHLLSTATRHCQMLGYHRESTYKNVKDENSSNKRRLFWTIYVFDKGMSLLSGRASYLQDFDMDVKTPAPSSDPAIRPWDEAFCSMIQLAEIQGSTYNKLYSPSAIKHSRSQRLDDIKGLKLAIEGCRQGRDKIDYSYVDQPEIVDLTQKTWDILYYSVLTSILRAYTSTEDGEIGPECFRAARMCLLSHLECFPGYTDSSRFTVADYANWVQLYSSFTPFIVIFLHSIAATSMEDVKLLEEVVKTLQKTRSVSKASERMYNICANFVSVSRGLVEAQNSCVGRYDGNRDALELLGDSQDGHLFPTDPQNDDLGLDMTRYITYSEAQSMSALLECWDNGQPSAIDLLGMNLENAQ</sequence>
<protein>
    <recommendedName>
        <fullName evidence="2">Xylanolytic transcriptional activator regulatory domain-containing protein</fullName>
    </recommendedName>
</protein>
<evidence type="ECO:0000313" key="4">
    <source>
        <dbReference type="Proteomes" id="UP001152649"/>
    </source>
</evidence>
<dbReference type="GO" id="GO:0003677">
    <property type="term" value="F:DNA binding"/>
    <property type="evidence" value="ECO:0007669"/>
    <property type="project" value="InterPro"/>
</dbReference>
<gene>
    <name evidence="3" type="ORF">PSALAMII_LOCUS10498</name>
</gene>
<accession>A0A9W4K3G4</accession>
<comment type="caution">
    <text evidence="3">The sequence shown here is derived from an EMBL/GenBank/DDBJ whole genome shotgun (WGS) entry which is preliminary data.</text>
</comment>
<name>A0A9W4K3G4_9EURO</name>
<organism evidence="3 4">
    <name type="scientific">Penicillium salamii</name>
    <dbReference type="NCBI Taxonomy" id="1612424"/>
    <lineage>
        <taxon>Eukaryota</taxon>
        <taxon>Fungi</taxon>
        <taxon>Dikarya</taxon>
        <taxon>Ascomycota</taxon>
        <taxon>Pezizomycotina</taxon>
        <taxon>Eurotiomycetes</taxon>
        <taxon>Eurotiomycetidae</taxon>
        <taxon>Eurotiales</taxon>
        <taxon>Aspergillaceae</taxon>
        <taxon>Penicillium</taxon>
    </lineage>
</organism>
<dbReference type="PANTHER" id="PTHR46910">
    <property type="entry name" value="TRANSCRIPTION FACTOR PDR1"/>
    <property type="match status" value="1"/>
</dbReference>
<dbReference type="PANTHER" id="PTHR46910:SF5">
    <property type="entry name" value="ZN(II)2CYS6 TRANSCRIPTION FACTOR (EUROFUNG)"/>
    <property type="match status" value="1"/>
</dbReference>